<accession>A0A1G9Y1H6</accession>
<keyword evidence="1" id="KW-1133">Transmembrane helix</keyword>
<reference evidence="2 3" key="1">
    <citation type="submission" date="2016-10" db="EMBL/GenBank/DDBJ databases">
        <authorList>
            <person name="de Groot N.N."/>
        </authorList>
    </citation>
    <scope>NUCLEOTIDE SEQUENCE [LARGE SCALE GENOMIC DNA]</scope>
    <source>
        <strain evidence="2 3">DSM 21668</strain>
    </source>
</reference>
<feature type="transmembrane region" description="Helical" evidence="1">
    <location>
        <begin position="177"/>
        <end position="196"/>
    </location>
</feature>
<dbReference type="AlphaFoldDB" id="A0A1G9Y1H6"/>
<dbReference type="PANTHER" id="PTHR37314:SF4">
    <property type="entry name" value="UPF0700 TRANSMEMBRANE PROTEIN YOAK"/>
    <property type="match status" value="1"/>
</dbReference>
<feature type="transmembrane region" description="Helical" evidence="1">
    <location>
        <begin position="59"/>
        <end position="85"/>
    </location>
</feature>
<dbReference type="EMBL" id="FNGS01000012">
    <property type="protein sequence ID" value="SDN02898.1"/>
    <property type="molecule type" value="Genomic_DNA"/>
</dbReference>
<protein>
    <submittedName>
        <fullName evidence="2">Uncharacterized membrane protein YoaK, UPF0700 family</fullName>
    </submittedName>
</protein>
<feature type="transmembrane region" description="Helical" evidence="1">
    <location>
        <begin position="202"/>
        <end position="220"/>
    </location>
</feature>
<dbReference type="Pfam" id="PF06912">
    <property type="entry name" value="DUF1275"/>
    <property type="match status" value="1"/>
</dbReference>
<dbReference type="PANTHER" id="PTHR37314">
    <property type="entry name" value="SLR0142 PROTEIN"/>
    <property type="match status" value="1"/>
</dbReference>
<name>A0A1G9Y1H6_9BACT</name>
<keyword evidence="1" id="KW-0812">Transmembrane</keyword>
<evidence type="ECO:0000313" key="2">
    <source>
        <dbReference type="EMBL" id="SDN02898.1"/>
    </source>
</evidence>
<dbReference type="InterPro" id="IPR010699">
    <property type="entry name" value="DUF1275"/>
</dbReference>
<keyword evidence="1" id="KW-0472">Membrane</keyword>
<evidence type="ECO:0000313" key="3">
    <source>
        <dbReference type="Proteomes" id="UP000198901"/>
    </source>
</evidence>
<dbReference type="STRING" id="563176.SAMN04488090_4778"/>
<keyword evidence="3" id="KW-1185">Reference proteome</keyword>
<proteinExistence type="predicted"/>
<sequence>MFRHRGKNRRFSHNVRLAAVLSFVAGIVNITGLLATSVMTTNVTGHFASFAEEFVRKNFAHALAFVTYIFCFLLGSFVSAVAVQLTERIRPERRHVVPILIEVACLTGVVLTGSRDVRTACVLLFAMGLQNALVTSVSNAVVRTTHLTGLFTDLGIELSRLFFAAFDRKRLIRSIELRLLIILCFFGGCVVGGYLFHLLDLSVLYVAAALLLLAMVYDVTRIRLQLLRRRIRHHASLTETG</sequence>
<dbReference type="Proteomes" id="UP000198901">
    <property type="component" value="Unassembled WGS sequence"/>
</dbReference>
<organism evidence="2 3">
    <name type="scientific">Siphonobacter aquaeclarae</name>
    <dbReference type="NCBI Taxonomy" id="563176"/>
    <lineage>
        <taxon>Bacteria</taxon>
        <taxon>Pseudomonadati</taxon>
        <taxon>Bacteroidota</taxon>
        <taxon>Cytophagia</taxon>
        <taxon>Cytophagales</taxon>
        <taxon>Cytophagaceae</taxon>
        <taxon>Siphonobacter</taxon>
    </lineage>
</organism>
<dbReference type="RefSeq" id="WP_093208704.1">
    <property type="nucleotide sequence ID" value="NZ_FNGS01000012.1"/>
</dbReference>
<dbReference type="OrthoDB" id="270162at2"/>
<gene>
    <name evidence="2" type="ORF">SAMN04488090_4778</name>
</gene>
<evidence type="ECO:0000256" key="1">
    <source>
        <dbReference type="SAM" id="Phobius"/>
    </source>
</evidence>